<name>A0A4R5FS05_9ACTN</name>
<dbReference type="InterPro" id="IPR036259">
    <property type="entry name" value="MFS_trans_sf"/>
</dbReference>
<reference evidence="9 10" key="1">
    <citation type="submission" date="2019-03" db="EMBL/GenBank/DDBJ databases">
        <title>Draft genome sequences of novel Actinobacteria.</title>
        <authorList>
            <person name="Sahin N."/>
            <person name="Ay H."/>
            <person name="Saygin H."/>
        </authorList>
    </citation>
    <scope>NUCLEOTIDE SEQUENCE [LARGE SCALE GENOMIC DNA]</scope>
    <source>
        <strain evidence="9 10">6K102</strain>
    </source>
</reference>
<evidence type="ECO:0000313" key="9">
    <source>
        <dbReference type="EMBL" id="TDE55953.1"/>
    </source>
</evidence>
<evidence type="ECO:0000256" key="7">
    <source>
        <dbReference type="SAM" id="Phobius"/>
    </source>
</evidence>
<feature type="transmembrane region" description="Helical" evidence="7">
    <location>
        <begin position="92"/>
        <end position="116"/>
    </location>
</feature>
<feature type="transmembrane region" description="Helical" evidence="7">
    <location>
        <begin position="327"/>
        <end position="347"/>
    </location>
</feature>
<keyword evidence="3" id="KW-1003">Cell membrane</keyword>
<dbReference type="GO" id="GO:0005886">
    <property type="term" value="C:plasma membrane"/>
    <property type="evidence" value="ECO:0007669"/>
    <property type="project" value="UniProtKB-SubCell"/>
</dbReference>
<evidence type="ECO:0000256" key="3">
    <source>
        <dbReference type="ARBA" id="ARBA00022475"/>
    </source>
</evidence>
<keyword evidence="10" id="KW-1185">Reference proteome</keyword>
<accession>A0A4R5FS05</accession>
<dbReference type="InterPro" id="IPR010290">
    <property type="entry name" value="TM_effector"/>
</dbReference>
<keyword evidence="4 7" id="KW-0812">Transmembrane</keyword>
<proteinExistence type="predicted"/>
<evidence type="ECO:0000256" key="1">
    <source>
        <dbReference type="ARBA" id="ARBA00004651"/>
    </source>
</evidence>
<feature type="transmembrane region" description="Helical" evidence="7">
    <location>
        <begin position="304"/>
        <end position="321"/>
    </location>
</feature>
<gene>
    <name evidence="9" type="ORF">E1295_12700</name>
</gene>
<keyword evidence="6 7" id="KW-0472">Membrane</keyword>
<dbReference type="SUPFAM" id="SSF103473">
    <property type="entry name" value="MFS general substrate transporter"/>
    <property type="match status" value="1"/>
</dbReference>
<organism evidence="9 10">
    <name type="scientific">Nonomuraea mesophila</name>
    <dbReference type="NCBI Taxonomy" id="2530382"/>
    <lineage>
        <taxon>Bacteria</taxon>
        <taxon>Bacillati</taxon>
        <taxon>Actinomycetota</taxon>
        <taxon>Actinomycetes</taxon>
        <taxon>Streptosporangiales</taxon>
        <taxon>Streptosporangiaceae</taxon>
        <taxon>Nonomuraea</taxon>
    </lineage>
</organism>
<feature type="domain" description="Major facilitator superfamily (MFS) profile" evidence="8">
    <location>
        <begin position="236"/>
        <end position="428"/>
    </location>
</feature>
<evidence type="ECO:0000256" key="4">
    <source>
        <dbReference type="ARBA" id="ARBA00022692"/>
    </source>
</evidence>
<keyword evidence="5 7" id="KW-1133">Transmembrane helix</keyword>
<dbReference type="Pfam" id="PF05977">
    <property type="entry name" value="MFS_3"/>
    <property type="match status" value="1"/>
</dbReference>
<dbReference type="PANTHER" id="PTHR23513">
    <property type="entry name" value="INTEGRAL MEMBRANE EFFLUX PROTEIN-RELATED"/>
    <property type="match status" value="1"/>
</dbReference>
<comment type="subcellular location">
    <subcellularLocation>
        <location evidence="1">Cell membrane</location>
        <topology evidence="1">Multi-pass membrane protein</topology>
    </subcellularLocation>
</comment>
<keyword evidence="2" id="KW-0813">Transport</keyword>
<dbReference type="AlphaFoldDB" id="A0A4R5FS05"/>
<feature type="transmembrane region" description="Helical" evidence="7">
    <location>
        <begin position="178"/>
        <end position="206"/>
    </location>
</feature>
<sequence length="428" mass="45855">MTGHRNRLIFLNRSCDAHRVTLLSDRGFRRLFLADTASQAGSQVLVLALPLVAVSALDASELEVGVLAAFQTLAFVLIGLPAGAIVDRLPKRAVMVVADWVRALVLASVPAAWWLGALSIHQLYAVALALGVCTVFFDAAYQSYLPHLVGRERLVEGNSALEGVRTVAQLGGPGVGGYLIQFLTAPFALAVTVAGFAWSAVCLATIRRPEPRQKHPRAHLGKEIGEGVRFVLGHPLLRRIAACAATANLFVSMSQPAILLLLARELRLEAGTIGLLMAAGGVGGVSGALLNARLARRFGQGPTMWLAIALTAPLMFLLQWVAADWRLALFVVFEFFFGAGAVVFNVTQLSFRQAITPEQLLGRMNATIRFLVWGMMPLGALFGGVLSEAVGVRHTLLAAAAGVCLPFLWLVTSPLRGMRELPMTGDRR</sequence>
<feature type="transmembrane region" description="Helical" evidence="7">
    <location>
        <begin position="64"/>
        <end position="86"/>
    </location>
</feature>
<feature type="transmembrane region" description="Helical" evidence="7">
    <location>
        <begin position="123"/>
        <end position="144"/>
    </location>
</feature>
<dbReference type="GO" id="GO:0022857">
    <property type="term" value="F:transmembrane transporter activity"/>
    <property type="evidence" value="ECO:0007669"/>
    <property type="project" value="InterPro"/>
</dbReference>
<evidence type="ECO:0000256" key="2">
    <source>
        <dbReference type="ARBA" id="ARBA00022448"/>
    </source>
</evidence>
<dbReference type="CDD" id="cd06173">
    <property type="entry name" value="MFS_MefA_like"/>
    <property type="match status" value="1"/>
</dbReference>
<protein>
    <submittedName>
        <fullName evidence="9">MFS transporter</fullName>
    </submittedName>
</protein>
<feature type="transmembrane region" description="Helical" evidence="7">
    <location>
        <begin position="392"/>
        <end position="411"/>
    </location>
</feature>
<dbReference type="PANTHER" id="PTHR23513:SF6">
    <property type="entry name" value="MAJOR FACILITATOR SUPERFAMILY ASSOCIATED DOMAIN-CONTAINING PROTEIN"/>
    <property type="match status" value="1"/>
</dbReference>
<comment type="caution">
    <text evidence="9">The sequence shown here is derived from an EMBL/GenBank/DDBJ whole genome shotgun (WGS) entry which is preliminary data.</text>
</comment>
<dbReference type="EMBL" id="SMLD01000025">
    <property type="protein sequence ID" value="TDE55953.1"/>
    <property type="molecule type" value="Genomic_DNA"/>
</dbReference>
<evidence type="ECO:0000256" key="5">
    <source>
        <dbReference type="ARBA" id="ARBA00022989"/>
    </source>
</evidence>
<dbReference type="Proteomes" id="UP000295136">
    <property type="component" value="Unassembled WGS sequence"/>
</dbReference>
<feature type="transmembrane region" description="Helical" evidence="7">
    <location>
        <begin position="240"/>
        <end position="261"/>
    </location>
</feature>
<dbReference type="PROSITE" id="PS50850">
    <property type="entry name" value="MFS"/>
    <property type="match status" value="1"/>
</dbReference>
<evidence type="ECO:0000256" key="6">
    <source>
        <dbReference type="ARBA" id="ARBA00023136"/>
    </source>
</evidence>
<evidence type="ECO:0000259" key="8">
    <source>
        <dbReference type="PROSITE" id="PS50850"/>
    </source>
</evidence>
<dbReference type="Gene3D" id="1.20.1250.20">
    <property type="entry name" value="MFS general substrate transporter like domains"/>
    <property type="match status" value="1"/>
</dbReference>
<evidence type="ECO:0000313" key="10">
    <source>
        <dbReference type="Proteomes" id="UP000295136"/>
    </source>
</evidence>
<feature type="transmembrane region" description="Helical" evidence="7">
    <location>
        <begin position="273"/>
        <end position="292"/>
    </location>
</feature>
<dbReference type="InterPro" id="IPR020846">
    <property type="entry name" value="MFS_dom"/>
</dbReference>
<feature type="transmembrane region" description="Helical" evidence="7">
    <location>
        <begin position="368"/>
        <end position="386"/>
    </location>
</feature>